<dbReference type="RefSeq" id="XP_001301252.1">
    <property type="nucleotide sequence ID" value="XM_001301251.1"/>
</dbReference>
<evidence type="ECO:0000313" key="1">
    <source>
        <dbReference type="EMBL" id="EAX88322.1"/>
    </source>
</evidence>
<sequence length="216" mass="24935">MILNLLCENILTESNSIFKKAYKNQDIEVYVSGSSSQYINGSRQVTKPEYSFDQIEKMYDWCSNCGKNQDDHPWAVYSIKNKKIKISGYYLKSGCCGDDENICCCLDYTYCCECCLYSWSLQISNDNVTWKTVHKVEKDKEMRRCKEKTYKFSETYNTKYVRLIQDESCPGDPPCIALNKIELIGSIENEDGLIFDDPVNDEDDVSIIGHISKNLK</sequence>
<evidence type="ECO:0008006" key="3">
    <source>
        <dbReference type="Google" id="ProtNLM"/>
    </source>
</evidence>
<name>A2G3E8_TRIV3</name>
<evidence type="ECO:0000313" key="2">
    <source>
        <dbReference type="Proteomes" id="UP000001542"/>
    </source>
</evidence>
<dbReference type="InParanoid" id="A2G3E8"/>
<reference evidence="1" key="2">
    <citation type="journal article" date="2007" name="Science">
        <title>Draft genome sequence of the sexually transmitted pathogen Trichomonas vaginalis.</title>
        <authorList>
            <person name="Carlton J.M."/>
            <person name="Hirt R.P."/>
            <person name="Silva J.C."/>
            <person name="Delcher A.L."/>
            <person name="Schatz M."/>
            <person name="Zhao Q."/>
            <person name="Wortman J.R."/>
            <person name="Bidwell S.L."/>
            <person name="Alsmark U.C.M."/>
            <person name="Besteiro S."/>
            <person name="Sicheritz-Ponten T."/>
            <person name="Noel C.J."/>
            <person name="Dacks J.B."/>
            <person name="Foster P.G."/>
            <person name="Simillion C."/>
            <person name="Van de Peer Y."/>
            <person name="Miranda-Saavedra D."/>
            <person name="Barton G.J."/>
            <person name="Westrop G.D."/>
            <person name="Mueller S."/>
            <person name="Dessi D."/>
            <person name="Fiori P.L."/>
            <person name="Ren Q."/>
            <person name="Paulsen I."/>
            <person name="Zhang H."/>
            <person name="Bastida-Corcuera F.D."/>
            <person name="Simoes-Barbosa A."/>
            <person name="Brown M.T."/>
            <person name="Hayes R.D."/>
            <person name="Mukherjee M."/>
            <person name="Okumura C.Y."/>
            <person name="Schneider R."/>
            <person name="Smith A.J."/>
            <person name="Vanacova S."/>
            <person name="Villalvazo M."/>
            <person name="Haas B.J."/>
            <person name="Pertea M."/>
            <person name="Feldblyum T.V."/>
            <person name="Utterback T.R."/>
            <person name="Shu C.L."/>
            <person name="Osoegawa K."/>
            <person name="de Jong P.J."/>
            <person name="Hrdy I."/>
            <person name="Horvathova L."/>
            <person name="Zubacova Z."/>
            <person name="Dolezal P."/>
            <person name="Malik S.B."/>
            <person name="Logsdon J.M. Jr."/>
            <person name="Henze K."/>
            <person name="Gupta A."/>
            <person name="Wang C.C."/>
            <person name="Dunne R.L."/>
            <person name="Upcroft J.A."/>
            <person name="Upcroft P."/>
            <person name="White O."/>
            <person name="Salzberg S.L."/>
            <person name="Tang P."/>
            <person name="Chiu C.-H."/>
            <person name="Lee Y.-S."/>
            <person name="Embley T.M."/>
            <person name="Coombs G.H."/>
            <person name="Mottram J.C."/>
            <person name="Tachezy J."/>
            <person name="Fraser-Liggett C.M."/>
            <person name="Johnson P.J."/>
        </authorList>
    </citation>
    <scope>NUCLEOTIDE SEQUENCE [LARGE SCALE GENOMIC DNA]</scope>
    <source>
        <strain evidence="1">G3</strain>
    </source>
</reference>
<dbReference type="Proteomes" id="UP000001542">
    <property type="component" value="Unassembled WGS sequence"/>
</dbReference>
<dbReference type="VEuPathDB" id="TrichDB:TVAG_284280"/>
<dbReference type="VEuPathDB" id="TrichDB:TVAGG3_0834930"/>
<dbReference type="EMBL" id="DS114323">
    <property type="protein sequence ID" value="EAX88322.1"/>
    <property type="molecule type" value="Genomic_DNA"/>
</dbReference>
<protein>
    <recommendedName>
        <fullName evidence="3">F5/8 type C domain-containing protein</fullName>
    </recommendedName>
</protein>
<proteinExistence type="predicted"/>
<gene>
    <name evidence="1" type="ORF">TVAG_284280</name>
</gene>
<organism evidence="1 2">
    <name type="scientific">Trichomonas vaginalis (strain ATCC PRA-98 / G3)</name>
    <dbReference type="NCBI Taxonomy" id="412133"/>
    <lineage>
        <taxon>Eukaryota</taxon>
        <taxon>Metamonada</taxon>
        <taxon>Parabasalia</taxon>
        <taxon>Trichomonadida</taxon>
        <taxon>Trichomonadidae</taxon>
        <taxon>Trichomonas</taxon>
    </lineage>
</organism>
<dbReference type="Gene3D" id="2.60.120.260">
    <property type="entry name" value="Galactose-binding domain-like"/>
    <property type="match status" value="1"/>
</dbReference>
<accession>A2G3E8</accession>
<dbReference type="AlphaFoldDB" id="A2G3E8"/>
<dbReference type="SUPFAM" id="SSF49785">
    <property type="entry name" value="Galactose-binding domain-like"/>
    <property type="match status" value="1"/>
</dbReference>
<dbReference type="KEGG" id="tva:75674277"/>
<keyword evidence="2" id="KW-1185">Reference proteome</keyword>
<reference evidence="1" key="1">
    <citation type="submission" date="2006-10" db="EMBL/GenBank/DDBJ databases">
        <authorList>
            <person name="Amadeo P."/>
            <person name="Zhao Q."/>
            <person name="Wortman J."/>
            <person name="Fraser-Liggett C."/>
            <person name="Carlton J."/>
        </authorList>
    </citation>
    <scope>NUCLEOTIDE SEQUENCE</scope>
    <source>
        <strain evidence="1">G3</strain>
    </source>
</reference>
<dbReference type="InterPro" id="IPR008979">
    <property type="entry name" value="Galactose-bd-like_sf"/>
</dbReference>